<evidence type="ECO:0000313" key="2">
    <source>
        <dbReference type="EMBL" id="NNU33211.1"/>
    </source>
</evidence>
<gene>
    <name evidence="2" type="ORF">HK413_01735</name>
</gene>
<evidence type="ECO:0000256" key="1">
    <source>
        <dbReference type="SAM" id="MobiDB-lite"/>
    </source>
</evidence>
<feature type="compositionally biased region" description="Gly residues" evidence="1">
    <location>
        <begin position="240"/>
        <end position="250"/>
    </location>
</feature>
<sequence>MLFVIHSCKKNFNGNDADAQITDPEVLNAKTWYEETYPINRIDKSGLQTNGVQEVDVSQKIKPDWQRPSHYKRFNDDVIEIPLDPSAKFNAVLKNTDYNKELNTPEQSRSSFLMLKNNGKYDAYIMTIIGDADYLKGDVAKLARNTYSKRDTNFSGLVFYFTPKGRYLSGYRYKNGHQLKPQQASLQRTQNVKLKTNNNIGIECYDIITTITTNGRVTDQYVSNSFCIVYEGGEDPPPSGGGSSSGGSGGNNSPVPPQCPPGTVVNSVHLQVNGNAPPGEEPTDGPGDPGFPPPTPPSEQQCMISIPVPDTAASEVFNNLTNPVKPCALKFKNVTSNWMAVGVSGYKLGIQDNVFGTKFITFNLQIGMPNTVSIQQAQAATAAAMLVAEATIANTHGVDFFLSAGAQPKYSKEFATIVQAQLIVELNLPSVQVQNSISPGVRIITYADNNCN</sequence>
<dbReference type="EMBL" id="JABFCR010000005">
    <property type="protein sequence ID" value="NNU33211.1"/>
    <property type="molecule type" value="Genomic_DNA"/>
</dbReference>
<accession>A0ABX1W3P8</accession>
<dbReference type="Proteomes" id="UP000566071">
    <property type="component" value="Unassembled WGS sequence"/>
</dbReference>
<feature type="compositionally biased region" description="Polar residues" evidence="1">
    <location>
        <begin position="264"/>
        <end position="274"/>
    </location>
</feature>
<organism evidence="2 3">
    <name type="scientific">Mucilaginibacter humi</name>
    <dbReference type="NCBI Taxonomy" id="2732510"/>
    <lineage>
        <taxon>Bacteria</taxon>
        <taxon>Pseudomonadati</taxon>
        <taxon>Bacteroidota</taxon>
        <taxon>Sphingobacteriia</taxon>
        <taxon>Sphingobacteriales</taxon>
        <taxon>Sphingobacteriaceae</taxon>
        <taxon>Mucilaginibacter</taxon>
    </lineage>
</organism>
<keyword evidence="3" id="KW-1185">Reference proteome</keyword>
<feature type="region of interest" description="Disordered" evidence="1">
    <location>
        <begin position="233"/>
        <end position="302"/>
    </location>
</feature>
<protein>
    <submittedName>
        <fullName evidence="2">Uncharacterized protein</fullName>
    </submittedName>
</protein>
<evidence type="ECO:0000313" key="3">
    <source>
        <dbReference type="Proteomes" id="UP000566071"/>
    </source>
</evidence>
<comment type="caution">
    <text evidence="2">The sequence shown here is derived from an EMBL/GenBank/DDBJ whole genome shotgun (WGS) entry which is preliminary data.</text>
</comment>
<proteinExistence type="predicted"/>
<reference evidence="2 3" key="1">
    <citation type="submission" date="2020-05" db="EMBL/GenBank/DDBJ databases">
        <authorList>
            <person name="Khan S.A."/>
            <person name="Jeon C.O."/>
            <person name="Chun B.H."/>
        </authorList>
    </citation>
    <scope>NUCLEOTIDE SEQUENCE [LARGE SCALE GENOMIC DNA]</scope>
    <source>
        <strain evidence="2 3">S1162</strain>
    </source>
</reference>
<name>A0ABX1W3P8_9SPHI</name>